<dbReference type="PANTHER" id="PTHR10335">
    <property type="entry name" value="RRNA 2-O-METHYLTRANSFERASE FIBRILLARIN"/>
    <property type="match status" value="1"/>
</dbReference>
<dbReference type="RefSeq" id="XP_019040367.1">
    <property type="nucleotide sequence ID" value="XM_019184099.1"/>
</dbReference>
<dbReference type="Proteomes" id="UP000094112">
    <property type="component" value="Unassembled WGS sequence"/>
</dbReference>
<dbReference type="GO" id="GO:0031428">
    <property type="term" value="C:box C/D methylation guide snoRNP complex"/>
    <property type="evidence" value="ECO:0007669"/>
    <property type="project" value="TreeGrafter"/>
</dbReference>
<dbReference type="Pfam" id="PF10307">
    <property type="entry name" value="HAD_SAK_1"/>
    <property type="match status" value="1"/>
</dbReference>
<dbReference type="GO" id="GO:0032040">
    <property type="term" value="C:small-subunit processome"/>
    <property type="evidence" value="ECO:0007669"/>
    <property type="project" value="TreeGrafter"/>
</dbReference>
<protein>
    <recommendedName>
        <fullName evidence="2">Swiss Army Knife RNA repair protein HAD domain-containing protein</fullName>
    </recommendedName>
</protein>
<evidence type="ECO:0000313" key="3">
    <source>
        <dbReference type="EMBL" id="ODQ61160.1"/>
    </source>
</evidence>
<feature type="domain" description="Swiss Army Knife RNA repair protein HAD" evidence="2">
    <location>
        <begin position="128"/>
        <end position="320"/>
    </location>
</feature>
<keyword evidence="4" id="KW-1185">Reference proteome</keyword>
<evidence type="ECO:0000259" key="2">
    <source>
        <dbReference type="Pfam" id="PF10307"/>
    </source>
</evidence>
<dbReference type="OrthoDB" id="5596992at2759"/>
<dbReference type="GO" id="GO:0003723">
    <property type="term" value="F:RNA binding"/>
    <property type="evidence" value="ECO:0007669"/>
    <property type="project" value="TreeGrafter"/>
</dbReference>
<reference evidence="3 4" key="1">
    <citation type="journal article" date="2016" name="Proc. Natl. Acad. Sci. U.S.A.">
        <title>Comparative genomics of biotechnologically important yeasts.</title>
        <authorList>
            <person name="Riley R."/>
            <person name="Haridas S."/>
            <person name="Wolfe K.H."/>
            <person name="Lopes M.R."/>
            <person name="Hittinger C.T."/>
            <person name="Goeker M."/>
            <person name="Salamov A.A."/>
            <person name="Wisecaver J.H."/>
            <person name="Long T.M."/>
            <person name="Calvey C.H."/>
            <person name="Aerts A.L."/>
            <person name="Barry K.W."/>
            <person name="Choi C."/>
            <person name="Clum A."/>
            <person name="Coughlan A.Y."/>
            <person name="Deshpande S."/>
            <person name="Douglass A.P."/>
            <person name="Hanson S.J."/>
            <person name="Klenk H.-P."/>
            <person name="LaButti K.M."/>
            <person name="Lapidus A."/>
            <person name="Lindquist E.A."/>
            <person name="Lipzen A.M."/>
            <person name="Meier-Kolthoff J.P."/>
            <person name="Ohm R.A."/>
            <person name="Otillar R.P."/>
            <person name="Pangilinan J.L."/>
            <person name="Peng Y."/>
            <person name="Rokas A."/>
            <person name="Rosa C.A."/>
            <person name="Scheuner C."/>
            <person name="Sibirny A.A."/>
            <person name="Slot J.C."/>
            <person name="Stielow J.B."/>
            <person name="Sun H."/>
            <person name="Kurtzman C.P."/>
            <person name="Blackwell M."/>
            <person name="Grigoriev I.V."/>
            <person name="Jeffries T.W."/>
        </authorList>
    </citation>
    <scope>NUCLEOTIDE SEQUENCE [LARGE SCALE GENOMIC DNA]</scope>
    <source>
        <strain evidence="4">ATCC 58044 / CBS 1984 / NCYC 433 / NRRL Y-366-8</strain>
    </source>
</reference>
<accession>A0A1E3P798</accession>
<feature type="compositionally biased region" description="Basic residues" evidence="1">
    <location>
        <begin position="58"/>
        <end position="75"/>
    </location>
</feature>
<name>A0A1E3P798_WICAA</name>
<dbReference type="InterPro" id="IPR018812">
    <property type="entry name" value="SAK_HAD"/>
</dbReference>
<dbReference type="GO" id="GO:1990259">
    <property type="term" value="F:histone H2AQ104 methyltransferase activity"/>
    <property type="evidence" value="ECO:0007669"/>
    <property type="project" value="TreeGrafter"/>
</dbReference>
<sequence>MDQNTTDQTALSFPVGVPPFFFMPPIPPIGQMNQLTPFPKADVASIEQGASKDEPSQKMRKKNKAKEKKKNKNHPNKGPASTKSTDLHVGKENPLEFWDCSNDLGDIPSVEQIKKIHIYDFDNTLFSSPCPNPNLFNEQTIGMLTNSDMLHYGGWWAEPLIFKNAGEGWDVESKRQWESFWNGDVEDLLRLSYEQDDALAIIMTGRKSHLFTDLFKEILDIRGIKFNGLMLKKGNFPSTITYKTQVLTDILDYYENIEKVTIYDDRPSQLKGFQKCLNEYNEAVRPELIYNLVPVAPEVKYLEPKTERKIIEEIVEQHNEFVDQGKSTGKLGKVSLKQSFFYSGYMLEVESKAKVLEYILDKYDTAFTPEFQKKLKFLLGFIPIAKSKVSKALELELSSEPVIEWKITEFGGLNDEYFGLSVVPINSNVQVKTLFDPPFLSFATTKKSTVSGLEEFEKITDWEPIEDDIRIKTHFGQVVQFKIVTDNTRKRKRPAS</sequence>
<evidence type="ECO:0000256" key="1">
    <source>
        <dbReference type="SAM" id="MobiDB-lite"/>
    </source>
</evidence>
<gene>
    <name evidence="3" type="ORF">WICANDRAFT_67771</name>
</gene>
<dbReference type="EMBL" id="KV454209">
    <property type="protein sequence ID" value="ODQ61160.1"/>
    <property type="molecule type" value="Genomic_DNA"/>
</dbReference>
<feature type="region of interest" description="Disordered" evidence="1">
    <location>
        <begin position="32"/>
        <end position="88"/>
    </location>
</feature>
<organism evidence="3 4">
    <name type="scientific">Wickerhamomyces anomalus (strain ATCC 58044 / CBS 1984 / NCYC 433 / NRRL Y-366-8)</name>
    <name type="common">Yeast</name>
    <name type="synonym">Hansenula anomala</name>
    <dbReference type="NCBI Taxonomy" id="683960"/>
    <lineage>
        <taxon>Eukaryota</taxon>
        <taxon>Fungi</taxon>
        <taxon>Dikarya</taxon>
        <taxon>Ascomycota</taxon>
        <taxon>Saccharomycotina</taxon>
        <taxon>Saccharomycetes</taxon>
        <taxon>Phaffomycetales</taxon>
        <taxon>Wickerhamomycetaceae</taxon>
        <taxon>Wickerhamomyces</taxon>
    </lineage>
</organism>
<dbReference type="AlphaFoldDB" id="A0A1E3P798"/>
<proteinExistence type="predicted"/>
<dbReference type="GO" id="GO:0008649">
    <property type="term" value="F:rRNA methyltransferase activity"/>
    <property type="evidence" value="ECO:0007669"/>
    <property type="project" value="TreeGrafter"/>
</dbReference>
<evidence type="ECO:0000313" key="4">
    <source>
        <dbReference type="Proteomes" id="UP000094112"/>
    </source>
</evidence>
<dbReference type="GeneID" id="30201345"/>
<dbReference type="GO" id="GO:0000494">
    <property type="term" value="P:box C/D sno(s)RNA 3'-end processing"/>
    <property type="evidence" value="ECO:0007669"/>
    <property type="project" value="TreeGrafter"/>
</dbReference>
<dbReference type="PANTHER" id="PTHR10335:SF23">
    <property type="entry name" value="OB FOLD-CONTAINING PROTEIN, NUCLEIC ACID BINDING"/>
    <property type="match status" value="1"/>
</dbReference>